<comment type="caution">
    <text evidence="2">The sequence shown here is derived from an EMBL/GenBank/DDBJ whole genome shotgun (WGS) entry which is preliminary data.</text>
</comment>
<feature type="region of interest" description="Disordered" evidence="1">
    <location>
        <begin position="77"/>
        <end position="116"/>
    </location>
</feature>
<name>A0ABQ9TCC6_SAGOE</name>
<feature type="compositionally biased region" description="Basic and acidic residues" evidence="1">
    <location>
        <begin position="86"/>
        <end position="98"/>
    </location>
</feature>
<feature type="compositionally biased region" description="Acidic residues" evidence="1">
    <location>
        <begin position="99"/>
        <end position="116"/>
    </location>
</feature>
<evidence type="ECO:0000313" key="3">
    <source>
        <dbReference type="Proteomes" id="UP001266305"/>
    </source>
</evidence>
<evidence type="ECO:0000313" key="2">
    <source>
        <dbReference type="EMBL" id="KAK2082409.1"/>
    </source>
</evidence>
<reference evidence="2 3" key="1">
    <citation type="submission" date="2023-05" db="EMBL/GenBank/DDBJ databases">
        <title>B98-5 Cell Line De Novo Hybrid Assembly: An Optical Mapping Approach.</title>
        <authorList>
            <person name="Kananen K."/>
            <person name="Auerbach J.A."/>
            <person name="Kautto E."/>
            <person name="Blachly J.S."/>
        </authorList>
    </citation>
    <scope>NUCLEOTIDE SEQUENCE [LARGE SCALE GENOMIC DNA]</scope>
    <source>
        <strain evidence="2">B95-8</strain>
        <tissue evidence="2">Cell line</tissue>
    </source>
</reference>
<sequence length="116" mass="12549">MRLCPGLAGWGLVRRVEATDGSVAVSPPQVLNPETSEDEDDHVVVMDKSDEQWLKAAEVLPAWARWGGRSGKMAEVCDKPAATLQDKSEDGKESRGLESEDECDGGESEKEECDGT</sequence>
<gene>
    <name evidence="2" type="ORF">P7K49_039909</name>
</gene>
<dbReference type="EMBL" id="JASSZA010000037">
    <property type="protein sequence ID" value="KAK2082409.1"/>
    <property type="molecule type" value="Genomic_DNA"/>
</dbReference>
<accession>A0ABQ9TCC6</accession>
<keyword evidence="3" id="KW-1185">Reference proteome</keyword>
<proteinExistence type="predicted"/>
<protein>
    <submittedName>
        <fullName evidence="2">Uncharacterized protein</fullName>
    </submittedName>
</protein>
<evidence type="ECO:0000256" key="1">
    <source>
        <dbReference type="SAM" id="MobiDB-lite"/>
    </source>
</evidence>
<organism evidence="2 3">
    <name type="scientific">Saguinus oedipus</name>
    <name type="common">Cotton-top tamarin</name>
    <name type="synonym">Oedipomidas oedipus</name>
    <dbReference type="NCBI Taxonomy" id="9490"/>
    <lineage>
        <taxon>Eukaryota</taxon>
        <taxon>Metazoa</taxon>
        <taxon>Chordata</taxon>
        <taxon>Craniata</taxon>
        <taxon>Vertebrata</taxon>
        <taxon>Euteleostomi</taxon>
        <taxon>Mammalia</taxon>
        <taxon>Eutheria</taxon>
        <taxon>Euarchontoglires</taxon>
        <taxon>Primates</taxon>
        <taxon>Haplorrhini</taxon>
        <taxon>Platyrrhini</taxon>
        <taxon>Cebidae</taxon>
        <taxon>Callitrichinae</taxon>
        <taxon>Saguinus</taxon>
    </lineage>
</organism>
<dbReference type="Proteomes" id="UP001266305">
    <property type="component" value="Unassembled WGS sequence"/>
</dbReference>